<organism evidence="1 2">
    <name type="scientific">Pandoraea anapnoica</name>
    <dbReference type="NCBI Taxonomy" id="2508301"/>
    <lineage>
        <taxon>Bacteria</taxon>
        <taxon>Pseudomonadati</taxon>
        <taxon>Pseudomonadota</taxon>
        <taxon>Betaproteobacteria</taxon>
        <taxon>Burkholderiales</taxon>
        <taxon>Burkholderiaceae</taxon>
        <taxon>Pandoraea</taxon>
    </lineage>
</organism>
<name>A0A5E5APM2_9BURK</name>
<protein>
    <submittedName>
        <fullName evidence="1">Uncharacterized protein</fullName>
    </submittedName>
</protein>
<evidence type="ECO:0000313" key="2">
    <source>
        <dbReference type="Proteomes" id="UP000383122"/>
    </source>
</evidence>
<reference evidence="1 2" key="1">
    <citation type="submission" date="2019-08" db="EMBL/GenBank/DDBJ databases">
        <authorList>
            <person name="Peeters C."/>
        </authorList>
    </citation>
    <scope>NUCLEOTIDE SEQUENCE [LARGE SCALE GENOMIC DNA]</scope>
    <source>
        <strain evidence="1 2">LMG 31117</strain>
    </source>
</reference>
<dbReference type="Proteomes" id="UP000383122">
    <property type="component" value="Unassembled WGS sequence"/>
</dbReference>
<sequence length="94" mass="10354">MRMSICSRYLELSMSMPVGSIYAQGCEVSGCKLSAALMQFNLSCVGSSAPPSRALARERLDTHPISPAMHLATVESSSRRYQTEVETPRDRFLP</sequence>
<gene>
    <name evidence="1" type="ORF">PAN31117_05060</name>
</gene>
<accession>A0A5E5APM2</accession>
<evidence type="ECO:0000313" key="1">
    <source>
        <dbReference type="EMBL" id="VVE75016.1"/>
    </source>
</evidence>
<dbReference type="AlphaFoldDB" id="A0A5E5APM2"/>
<keyword evidence="2" id="KW-1185">Reference proteome</keyword>
<proteinExistence type="predicted"/>
<dbReference type="EMBL" id="CABPSP010000020">
    <property type="protein sequence ID" value="VVE75016.1"/>
    <property type="molecule type" value="Genomic_DNA"/>
</dbReference>